<feature type="domain" description="VHS" evidence="3">
    <location>
        <begin position="12"/>
        <end position="139"/>
    </location>
</feature>
<feature type="domain" description="CID" evidence="4">
    <location>
        <begin position="3"/>
        <end position="149"/>
    </location>
</feature>
<dbReference type="InterPro" id="IPR006569">
    <property type="entry name" value="CID_dom"/>
</dbReference>
<feature type="compositionally biased region" description="Polar residues" evidence="2">
    <location>
        <begin position="367"/>
        <end position="382"/>
    </location>
</feature>
<feature type="region of interest" description="Disordered" evidence="2">
    <location>
        <begin position="556"/>
        <end position="576"/>
    </location>
</feature>
<dbReference type="PANTHER" id="PTHR15921">
    <property type="entry name" value="PRE-MRNA CLEAVAGE COMPLEX II"/>
    <property type="match status" value="1"/>
</dbReference>
<feature type="compositionally biased region" description="Acidic residues" evidence="2">
    <location>
        <begin position="1507"/>
        <end position="1525"/>
    </location>
</feature>
<evidence type="ECO:0000313" key="5">
    <source>
        <dbReference type="EMBL" id="CAH1105009.1"/>
    </source>
</evidence>
<feature type="compositionally biased region" description="Acidic residues" evidence="2">
    <location>
        <begin position="1473"/>
        <end position="1484"/>
    </location>
</feature>
<dbReference type="GO" id="GO:0005737">
    <property type="term" value="C:cytoplasm"/>
    <property type="evidence" value="ECO:0007669"/>
    <property type="project" value="TreeGrafter"/>
</dbReference>
<feature type="region of interest" description="Disordered" evidence="2">
    <location>
        <begin position="347"/>
        <end position="473"/>
    </location>
</feature>
<keyword evidence="1" id="KW-0175">Coiled coil</keyword>
<dbReference type="GO" id="GO:0005506">
    <property type="term" value="F:iron ion binding"/>
    <property type="evidence" value="ECO:0007669"/>
    <property type="project" value="InterPro"/>
</dbReference>
<keyword evidence="6" id="KW-1185">Reference proteome</keyword>
<dbReference type="GO" id="GO:0031124">
    <property type="term" value="P:mRNA 3'-end processing"/>
    <property type="evidence" value="ECO:0007669"/>
    <property type="project" value="InterPro"/>
</dbReference>
<feature type="region of interest" description="Disordered" evidence="2">
    <location>
        <begin position="1453"/>
        <end position="1525"/>
    </location>
</feature>
<feature type="compositionally biased region" description="Basic and acidic residues" evidence="2">
    <location>
        <begin position="421"/>
        <end position="430"/>
    </location>
</feature>
<dbReference type="PROSITE" id="PS51009">
    <property type="entry name" value="CYTCII"/>
    <property type="match status" value="1"/>
</dbReference>
<dbReference type="InterPro" id="IPR047415">
    <property type="entry name" value="Pcf11_CID"/>
</dbReference>
<evidence type="ECO:0000259" key="4">
    <source>
        <dbReference type="PROSITE" id="PS51391"/>
    </source>
</evidence>
<dbReference type="InterPro" id="IPR008942">
    <property type="entry name" value="ENTH_VHS"/>
</dbReference>
<dbReference type="InterPro" id="IPR002321">
    <property type="entry name" value="Cyt_c_II"/>
</dbReference>
<dbReference type="OrthoDB" id="343582at2759"/>
<feature type="region of interest" description="Disordered" evidence="2">
    <location>
        <begin position="306"/>
        <end position="329"/>
    </location>
</feature>
<evidence type="ECO:0000256" key="1">
    <source>
        <dbReference type="SAM" id="Coils"/>
    </source>
</evidence>
<feature type="compositionally biased region" description="Basic and acidic residues" evidence="2">
    <location>
        <begin position="1120"/>
        <end position="1129"/>
    </location>
</feature>
<dbReference type="GO" id="GO:0005849">
    <property type="term" value="C:mRNA cleavage factor complex"/>
    <property type="evidence" value="ECO:0007669"/>
    <property type="project" value="TreeGrafter"/>
</dbReference>
<feature type="region of interest" description="Disordered" evidence="2">
    <location>
        <begin position="589"/>
        <end position="621"/>
    </location>
</feature>
<feature type="compositionally biased region" description="Basic and acidic residues" evidence="2">
    <location>
        <begin position="1453"/>
        <end position="1465"/>
    </location>
</feature>
<evidence type="ECO:0000259" key="3">
    <source>
        <dbReference type="PROSITE" id="PS50179"/>
    </source>
</evidence>
<feature type="compositionally biased region" description="Basic and acidic residues" evidence="2">
    <location>
        <begin position="352"/>
        <end position="366"/>
    </location>
</feature>
<feature type="compositionally biased region" description="Low complexity" evidence="2">
    <location>
        <begin position="310"/>
        <end position="320"/>
    </location>
</feature>
<dbReference type="GO" id="GO:0006369">
    <property type="term" value="P:termination of RNA polymerase II transcription"/>
    <property type="evidence" value="ECO:0007669"/>
    <property type="project" value="InterPro"/>
</dbReference>
<feature type="coiled-coil region" evidence="1">
    <location>
        <begin position="202"/>
        <end position="234"/>
    </location>
</feature>
<dbReference type="InterPro" id="IPR002014">
    <property type="entry name" value="VHS_dom"/>
</dbReference>
<protein>
    <recommendedName>
        <fullName evidence="7">Pre-mRNA cleavage complex 2 protein Pcf11</fullName>
    </recommendedName>
</protein>
<dbReference type="Pfam" id="PF20845">
    <property type="entry name" value="Pcf11_helical"/>
    <property type="match status" value="1"/>
</dbReference>
<dbReference type="InterPro" id="IPR048830">
    <property type="entry name" value="PCF11_helical"/>
</dbReference>
<evidence type="ECO:0000313" key="6">
    <source>
        <dbReference type="Proteomes" id="UP001153636"/>
    </source>
</evidence>
<feature type="region of interest" description="Disordered" evidence="2">
    <location>
        <begin position="500"/>
        <end position="519"/>
    </location>
</feature>
<dbReference type="Pfam" id="PF04818">
    <property type="entry name" value="CID"/>
    <property type="match status" value="1"/>
</dbReference>
<dbReference type="PROSITE" id="PS50179">
    <property type="entry name" value="VHS"/>
    <property type="match status" value="1"/>
</dbReference>
<accession>A0A9P0CU26</accession>
<reference evidence="5" key="1">
    <citation type="submission" date="2022-01" db="EMBL/GenBank/DDBJ databases">
        <authorList>
            <person name="King R."/>
        </authorList>
    </citation>
    <scope>NUCLEOTIDE SEQUENCE</scope>
</reference>
<feature type="compositionally biased region" description="Basic and acidic residues" evidence="2">
    <location>
        <begin position="454"/>
        <end position="463"/>
    </location>
</feature>
<sequence length="1722" mass="192461">MNSPEEIKAEYASSLGDLTFNSKPLINVLTMLADENSPNAKVIVEAIEEQLSKVQTDVKLPLLYLIDCIVKNVGGTYTSLFSQNIVSTFCGVFKVHTKSKIYYACGDKKYKFKVDEKTRAEMYKLRQTWNEVFPQMKLYAIDVQISLLDPAWPVTAKPPPNSIHFNPKFLKNTTSPNLKPKSEAKPTIIPGPVDKETLLMQEQLIQKQKELLELQQKKLELEVLQTQVKLQEQIKQTIPITSRSQNILLKPEVAKQLVPSLTHKPVGINASLALQQKTQQFGPSNGTKINPVSSALINARPVRDPRLMRQQQQKQLQQQQAPDGNEENQLQQRTALLENNKIVTNKIGVRKARNDPRLINNKDDTPIQKTDTNKPINPSKSRNSFESSNQKSYKSSRPSSQRSGGSASAESAPLKSSSNDLETRRIKSDTAKPQSPVKHKKKEKSDNKPPASPRDQKRERSGKSDSPTTGFKGIKLSLKNRNYVRRNVVDCADTTIQDEDLRSFGPPEKQLRLLPGDPVDVPTTTTVQVSQPQSTSVTVSKDMDVDLRQLPAFIGKKRLSTDSPDQTSVKKSKSEILDKLFGDEDTDLRQFSISSEQRPKTPPPPIISSSEVIPSKTESPKSNLDAIRAKLANATNRDKVLAKSFNKKKLKLVDQDLRQPIQITPETTQKIIISPEDESNIKSGNMTNEESKKLLAKIILQMEKNKLKEAKRKDHEETFNISLQPISDEEFIDSDGENVEHNDAAKDIKPKENVTVAPLPVNEESLMPFNDKDERLIPGPLPPPQSDFMHPNFYPRDGREMRRFPGPNNWRGGRGNRRWDNAPVRMPVRPWNAWKNNLPPFPPHNNFEEIHIPDEEPTLTSGFVNVDEIKAIAIDGISRDIRFYGETAIAFIDWDDPRELTFHEGTRKITFNDKETYVLGFNENYKEFMIDGKPHLVRLGAPSREIFIDNVPYECLFGSPGIRIDLDGVPTKVQLEGPIPQVNIGKIKRTDLVAGKINLFINAMVVVPVFLDAKVQKFVLDNETSTLKFVDALKTVLINDVPFNNVEYGGLPKPFIIHGKKHFIRFSVLPKGIKPGRVQIVDMEGEGSTSPRADENSQDGMNPSDAYDPGMPITGLLDNKPVDSSEVPDRNTNSPNFYQKLILQQQNNLDALSNAMTPVSGPLQATGEYKCENDPDSQGIPVAQTSAPQPAAAININDLFQKLVASGFVTSVAAEKKPVPPVVTPVVSPVLPPVVVKEDTSAPASVAIPERNQPRISSQLPPAPLVKAKRNPCMNLKPINFNKPETLRVRQGNLYSILYSGMQCSSCGMRFSPEASMQYSQHLDWHFRQNRKGKRNSRVATSRRWYYSLADWKNYEELEDLEEREKNYFDQQQQADGAGEEAEEEVEIPSVAADPDTTQESCKVCHDTFDQFFNEEKEEWHLKNAIRVDDNTYHPLCYEDYQQSLLEQTLDESIKPIEDKPREEETIPGLEIIIDDDDEEDEISEPSKSTEILCLESDESKPSDSVQEPEEPEPPQQTEDEGDDDDVILNEIAPIKIVVDDDDDEPGTDSTAALSQAEDDGFVEIAGLVSLPNGKHVKIKAEPVDKDLEDLTTTPLIPDEQPVNIVDVEEHNSTNSVRDLVASIDGNVDIAASGAPTGAATGISGNKIKINISKQLTVINKEKELIQGTDVPSETYIDPFEPFPPGEEPEPAALKTTLKSVRLTKLPPVRKGTELTGLCSIM</sequence>
<dbReference type="GO" id="GO:0035091">
    <property type="term" value="F:phosphatidylinositol binding"/>
    <property type="evidence" value="ECO:0007669"/>
    <property type="project" value="InterPro"/>
</dbReference>
<feature type="region of interest" description="Disordered" evidence="2">
    <location>
        <begin position="1085"/>
        <end position="1135"/>
    </location>
</feature>
<dbReference type="GO" id="GO:0003729">
    <property type="term" value="F:mRNA binding"/>
    <property type="evidence" value="ECO:0007669"/>
    <property type="project" value="InterPro"/>
</dbReference>
<dbReference type="Proteomes" id="UP001153636">
    <property type="component" value="Chromosome 18"/>
</dbReference>
<dbReference type="InterPro" id="IPR045154">
    <property type="entry name" value="PCF11-like"/>
</dbReference>
<feature type="compositionally biased region" description="Low complexity" evidence="2">
    <location>
        <begin position="384"/>
        <end position="411"/>
    </location>
</feature>
<dbReference type="CDD" id="cd16982">
    <property type="entry name" value="CID_Pcf11"/>
    <property type="match status" value="1"/>
</dbReference>
<dbReference type="GO" id="GO:0000993">
    <property type="term" value="F:RNA polymerase II complex binding"/>
    <property type="evidence" value="ECO:0007669"/>
    <property type="project" value="InterPro"/>
</dbReference>
<dbReference type="PROSITE" id="PS51391">
    <property type="entry name" value="CID"/>
    <property type="match status" value="1"/>
</dbReference>
<dbReference type="SUPFAM" id="SSF48464">
    <property type="entry name" value="ENTH/VHS domain"/>
    <property type="match status" value="1"/>
</dbReference>
<evidence type="ECO:0008006" key="7">
    <source>
        <dbReference type="Google" id="ProtNLM"/>
    </source>
</evidence>
<organism evidence="5 6">
    <name type="scientific">Psylliodes chrysocephalus</name>
    <dbReference type="NCBI Taxonomy" id="3402493"/>
    <lineage>
        <taxon>Eukaryota</taxon>
        <taxon>Metazoa</taxon>
        <taxon>Ecdysozoa</taxon>
        <taxon>Arthropoda</taxon>
        <taxon>Hexapoda</taxon>
        <taxon>Insecta</taxon>
        <taxon>Pterygota</taxon>
        <taxon>Neoptera</taxon>
        <taxon>Endopterygota</taxon>
        <taxon>Coleoptera</taxon>
        <taxon>Polyphaga</taxon>
        <taxon>Cucujiformia</taxon>
        <taxon>Chrysomeloidea</taxon>
        <taxon>Chrysomelidae</taxon>
        <taxon>Galerucinae</taxon>
        <taxon>Alticini</taxon>
        <taxon>Psylliodes</taxon>
    </lineage>
</organism>
<dbReference type="GO" id="GO:0009055">
    <property type="term" value="F:electron transfer activity"/>
    <property type="evidence" value="ECO:0007669"/>
    <property type="project" value="InterPro"/>
</dbReference>
<name>A0A9P0CU26_9CUCU</name>
<proteinExistence type="predicted"/>
<dbReference type="GO" id="GO:0020037">
    <property type="term" value="F:heme binding"/>
    <property type="evidence" value="ECO:0007669"/>
    <property type="project" value="InterPro"/>
</dbReference>
<dbReference type="EMBL" id="OV651830">
    <property type="protein sequence ID" value="CAH1105009.1"/>
    <property type="molecule type" value="Genomic_DNA"/>
</dbReference>
<dbReference type="GO" id="GO:0043130">
    <property type="term" value="F:ubiquitin binding"/>
    <property type="evidence" value="ECO:0007669"/>
    <property type="project" value="InterPro"/>
</dbReference>
<dbReference type="SMART" id="SM00582">
    <property type="entry name" value="RPR"/>
    <property type="match status" value="1"/>
</dbReference>
<gene>
    <name evidence="5" type="ORF">PSYICH_LOCUS5901</name>
</gene>
<dbReference type="InterPro" id="IPR054127">
    <property type="entry name" value="Pcf11_C"/>
</dbReference>
<dbReference type="PANTHER" id="PTHR15921:SF3">
    <property type="entry name" value="PRE-MRNA CLEAVAGE COMPLEX 2 PROTEIN PCF11"/>
    <property type="match status" value="1"/>
</dbReference>
<dbReference type="Gene3D" id="1.25.40.90">
    <property type="match status" value="1"/>
</dbReference>
<evidence type="ECO:0000256" key="2">
    <source>
        <dbReference type="SAM" id="MobiDB-lite"/>
    </source>
</evidence>
<dbReference type="Pfam" id="PF21936">
    <property type="entry name" value="Pcf11_C"/>
    <property type="match status" value="1"/>
</dbReference>